<feature type="transmembrane region" description="Helical" evidence="1">
    <location>
        <begin position="20"/>
        <end position="40"/>
    </location>
</feature>
<sequence>MYLLIKTELKKMKRLKITYVGHISILLSALITCIQALTMSSGAVTFSDFTDMYLYNNALLFFPFMLALLGGYLIEREYALDTRKNLLVIPIKWPDMVKAKLFVLMLLTVYFSLSAAAVSGLCGLLLGCPDLTFSSFFKKALSFLISGICICVGILPLILWFSRKKGTYLWGSILSALLGITGVFAATGKFANWHPVTYCFSIISDSLTVPTQREMLSSAAAFAGYFLIAVLMYWGIYREK</sequence>
<keyword evidence="1" id="KW-0812">Transmembrane</keyword>
<name>A0A9D2NFW5_9FIRM</name>
<keyword evidence="1" id="KW-1133">Transmembrane helix</keyword>
<feature type="transmembrane region" description="Helical" evidence="1">
    <location>
        <begin position="168"/>
        <end position="187"/>
    </location>
</feature>
<feature type="transmembrane region" description="Helical" evidence="1">
    <location>
        <begin position="52"/>
        <end position="74"/>
    </location>
</feature>
<protein>
    <submittedName>
        <fullName evidence="2">ABC transporter permease</fullName>
    </submittedName>
</protein>
<keyword evidence="1" id="KW-0472">Membrane</keyword>
<feature type="transmembrane region" description="Helical" evidence="1">
    <location>
        <begin position="215"/>
        <end position="236"/>
    </location>
</feature>
<gene>
    <name evidence="2" type="ORF">H9761_09665</name>
</gene>
<comment type="caution">
    <text evidence="2">The sequence shown here is derived from an EMBL/GenBank/DDBJ whole genome shotgun (WGS) entry which is preliminary data.</text>
</comment>
<organism evidence="2 3">
    <name type="scientific">Candidatus Eisenbergiella merdavium</name>
    <dbReference type="NCBI Taxonomy" id="2838551"/>
    <lineage>
        <taxon>Bacteria</taxon>
        <taxon>Bacillati</taxon>
        <taxon>Bacillota</taxon>
        <taxon>Clostridia</taxon>
        <taxon>Lachnospirales</taxon>
        <taxon>Lachnospiraceae</taxon>
        <taxon>Eisenbergiella</taxon>
    </lineage>
</organism>
<dbReference type="Pfam" id="PF12730">
    <property type="entry name" value="ABC2_membrane_4"/>
    <property type="match status" value="1"/>
</dbReference>
<evidence type="ECO:0000256" key="1">
    <source>
        <dbReference type="SAM" id="Phobius"/>
    </source>
</evidence>
<evidence type="ECO:0000313" key="2">
    <source>
        <dbReference type="EMBL" id="HJC23960.1"/>
    </source>
</evidence>
<feature type="transmembrane region" description="Helical" evidence="1">
    <location>
        <begin position="101"/>
        <end position="126"/>
    </location>
</feature>
<feature type="transmembrane region" description="Helical" evidence="1">
    <location>
        <begin position="141"/>
        <end position="161"/>
    </location>
</feature>
<dbReference type="AlphaFoldDB" id="A0A9D2NFW5"/>
<dbReference type="EMBL" id="DWWS01000034">
    <property type="protein sequence ID" value="HJC23960.1"/>
    <property type="molecule type" value="Genomic_DNA"/>
</dbReference>
<reference evidence="2" key="1">
    <citation type="journal article" date="2021" name="PeerJ">
        <title>Extensive microbial diversity within the chicken gut microbiome revealed by metagenomics and culture.</title>
        <authorList>
            <person name="Gilroy R."/>
            <person name="Ravi A."/>
            <person name="Getino M."/>
            <person name="Pursley I."/>
            <person name="Horton D.L."/>
            <person name="Alikhan N.F."/>
            <person name="Baker D."/>
            <person name="Gharbi K."/>
            <person name="Hall N."/>
            <person name="Watson M."/>
            <person name="Adriaenssens E.M."/>
            <person name="Foster-Nyarko E."/>
            <person name="Jarju S."/>
            <person name="Secka A."/>
            <person name="Antonio M."/>
            <person name="Oren A."/>
            <person name="Chaudhuri R.R."/>
            <person name="La Ragione R."/>
            <person name="Hildebrand F."/>
            <person name="Pallen M.J."/>
        </authorList>
    </citation>
    <scope>NUCLEOTIDE SEQUENCE</scope>
    <source>
        <strain evidence="2">USAMLcec2-132</strain>
    </source>
</reference>
<proteinExistence type="predicted"/>
<accession>A0A9D2NFW5</accession>
<reference evidence="2" key="2">
    <citation type="submission" date="2021-04" db="EMBL/GenBank/DDBJ databases">
        <authorList>
            <person name="Gilroy R."/>
        </authorList>
    </citation>
    <scope>NUCLEOTIDE SEQUENCE</scope>
    <source>
        <strain evidence="2">USAMLcec2-132</strain>
    </source>
</reference>
<dbReference type="Proteomes" id="UP000823891">
    <property type="component" value="Unassembled WGS sequence"/>
</dbReference>
<evidence type="ECO:0000313" key="3">
    <source>
        <dbReference type="Proteomes" id="UP000823891"/>
    </source>
</evidence>